<proteinExistence type="predicted"/>
<dbReference type="AlphaFoldDB" id="A0A8A1V0Y4"/>
<reference evidence="2" key="3">
    <citation type="journal article" date="2021" name="bioRxiv">
        <title>Bilateral symmetry of linear streptomycete chromosomes.</title>
        <authorList>
            <person name="Algora-Gallardo L."/>
            <person name="Schniete J.K."/>
            <person name="Mark D.R."/>
            <person name="Hunter I.S."/>
            <person name="Herron P.R."/>
        </authorList>
    </citation>
    <scope>NUCLEOTIDE SEQUENCE</scope>
    <source>
        <strain evidence="2">ATCC 10970</strain>
    </source>
</reference>
<sequence length="147" mass="16210">MGVITEQIEARFDMSFAELQRAVTAAPQANREATEIVHWHGKLAESQKLLEKAEDELVAVLESQPDELDDPAMEKAHRVNTAVTARDGRAMVVRWLLDPAVPEKQDLAAERLARLNRRARRSPAVQTSPPTRAATASNPGAGRGVRR</sequence>
<reference evidence="2" key="1">
    <citation type="submission" date="2012-12" db="EMBL/GenBank/DDBJ databases">
        <authorList>
            <person name="Pethick F.E."/>
            <person name="MacFadyen A.C."/>
            <person name="Tang Z."/>
            <person name="Sangal V."/>
            <person name="Tze-Tze L."/>
            <person name="Chu J."/>
            <person name="Guo M."/>
            <person name="Kirby R."/>
            <person name="Hoskisson P.A."/>
            <person name="Herron P.R."/>
            <person name="Hunter I.S."/>
        </authorList>
    </citation>
    <scope>NUCLEOTIDE SEQUENCE</scope>
    <source>
        <strain evidence="2">ATCC 10970</strain>
    </source>
</reference>
<gene>
    <name evidence="2" type="ORF">SRIM_037365</name>
</gene>
<accession>A0A8A1V0Y4</accession>
<evidence type="ECO:0000256" key="1">
    <source>
        <dbReference type="SAM" id="MobiDB-lite"/>
    </source>
</evidence>
<dbReference type="Proteomes" id="UP000011074">
    <property type="component" value="Chromosome"/>
</dbReference>
<evidence type="ECO:0000313" key="2">
    <source>
        <dbReference type="EMBL" id="QST86447.1"/>
    </source>
</evidence>
<protein>
    <submittedName>
        <fullName evidence="2">Uncharacterized protein</fullName>
    </submittedName>
</protein>
<dbReference type="EMBL" id="CP048261">
    <property type="protein sequence ID" value="QST86447.1"/>
    <property type="molecule type" value="Genomic_DNA"/>
</dbReference>
<feature type="region of interest" description="Disordered" evidence="1">
    <location>
        <begin position="115"/>
        <end position="147"/>
    </location>
</feature>
<organism evidence="2 3">
    <name type="scientific">Streptomyces rimosus subsp. rimosus (strain ATCC 10970 / DSM 40260 / JCM 4667 / NRRL 2234)</name>
    <dbReference type="NCBI Taxonomy" id="1265868"/>
    <lineage>
        <taxon>Bacteria</taxon>
        <taxon>Bacillati</taxon>
        <taxon>Actinomycetota</taxon>
        <taxon>Actinomycetes</taxon>
        <taxon>Kitasatosporales</taxon>
        <taxon>Streptomycetaceae</taxon>
        <taxon>Streptomyces</taxon>
    </lineage>
</organism>
<reference evidence="2" key="2">
    <citation type="submission" date="2020-01" db="EMBL/GenBank/DDBJ databases">
        <authorList>
            <person name="Algora L."/>
            <person name="Schniete J.K."/>
            <person name="MacFadyen A."/>
            <person name="Hoskisson P.A."/>
            <person name="Hunter I.S."/>
            <person name="Herron P.R."/>
        </authorList>
    </citation>
    <scope>NUCLEOTIDE SEQUENCE</scope>
    <source>
        <strain evidence="2">ATCC 10970</strain>
    </source>
</reference>
<feature type="compositionally biased region" description="Polar residues" evidence="1">
    <location>
        <begin position="124"/>
        <end position="138"/>
    </location>
</feature>
<evidence type="ECO:0000313" key="3">
    <source>
        <dbReference type="Proteomes" id="UP000011074"/>
    </source>
</evidence>
<name>A0A8A1V0Y4_STRR1</name>